<feature type="region of interest" description="Disordered" evidence="1">
    <location>
        <begin position="1"/>
        <end position="37"/>
    </location>
</feature>
<reference evidence="2 3" key="1">
    <citation type="submission" date="2019-04" db="EMBL/GenBank/DDBJ databases">
        <title>Friends and foes A comparative genomics study of 23 Aspergillus species from section Flavi.</title>
        <authorList>
            <consortium name="DOE Joint Genome Institute"/>
            <person name="Kjaerbolling I."/>
            <person name="Vesth T."/>
            <person name="Frisvad J.C."/>
            <person name="Nybo J.L."/>
            <person name="Theobald S."/>
            <person name="Kildgaard S."/>
            <person name="Isbrandt T."/>
            <person name="Kuo A."/>
            <person name="Sato A."/>
            <person name="Lyhne E.K."/>
            <person name="Kogle M.E."/>
            <person name="Wiebenga A."/>
            <person name="Kun R.S."/>
            <person name="Lubbers R.J."/>
            <person name="Makela M.R."/>
            <person name="Barry K."/>
            <person name="Chovatia M."/>
            <person name="Clum A."/>
            <person name="Daum C."/>
            <person name="Haridas S."/>
            <person name="He G."/>
            <person name="LaButti K."/>
            <person name="Lipzen A."/>
            <person name="Mondo S."/>
            <person name="Riley R."/>
            <person name="Salamov A."/>
            <person name="Simmons B.A."/>
            <person name="Magnuson J.K."/>
            <person name="Henrissat B."/>
            <person name="Mortensen U.H."/>
            <person name="Larsen T.O."/>
            <person name="Devries R.P."/>
            <person name="Grigoriev I.V."/>
            <person name="Machida M."/>
            <person name="Baker S.E."/>
            <person name="Andersen M.R."/>
        </authorList>
    </citation>
    <scope>NUCLEOTIDE SEQUENCE [LARGE SCALE GENOMIC DNA]</scope>
    <source>
        <strain evidence="2 3">IBT 18842</strain>
    </source>
</reference>
<dbReference type="OrthoDB" id="4378821at2759"/>
<feature type="compositionally biased region" description="Basic and acidic residues" evidence="1">
    <location>
        <begin position="10"/>
        <end position="23"/>
    </location>
</feature>
<protein>
    <submittedName>
        <fullName evidence="2">Uncharacterized protein</fullName>
    </submittedName>
</protein>
<accession>A0A5N6TQ69</accession>
<keyword evidence="3" id="KW-1185">Reference proteome</keyword>
<gene>
    <name evidence="2" type="ORF">BDV25DRAFT_158185</name>
</gene>
<evidence type="ECO:0000256" key="1">
    <source>
        <dbReference type="SAM" id="MobiDB-lite"/>
    </source>
</evidence>
<dbReference type="EMBL" id="ML742158">
    <property type="protein sequence ID" value="KAE8148508.1"/>
    <property type="molecule type" value="Genomic_DNA"/>
</dbReference>
<dbReference type="AlphaFoldDB" id="A0A5N6TQ69"/>
<dbReference type="Proteomes" id="UP000325780">
    <property type="component" value="Unassembled WGS sequence"/>
</dbReference>
<evidence type="ECO:0000313" key="2">
    <source>
        <dbReference type="EMBL" id="KAE8148508.1"/>
    </source>
</evidence>
<sequence length="149" mass="17580">MPQRQPSIPWKERRERRHSTYDPKRKHKADRERHRRGKRSCFKKLNDFYLDAVESGRDCRVYAVILNKPKGQTCVRYTTYNSHPQEDWTPQAEEVAHHWPKADSWTPVNFKDDKRQAGTTMKSASTSQRRLFTLSTPPMLNLINTPTLG</sequence>
<organism evidence="2 3">
    <name type="scientific">Aspergillus avenaceus</name>
    <dbReference type="NCBI Taxonomy" id="36643"/>
    <lineage>
        <taxon>Eukaryota</taxon>
        <taxon>Fungi</taxon>
        <taxon>Dikarya</taxon>
        <taxon>Ascomycota</taxon>
        <taxon>Pezizomycotina</taxon>
        <taxon>Eurotiomycetes</taxon>
        <taxon>Eurotiomycetidae</taxon>
        <taxon>Eurotiales</taxon>
        <taxon>Aspergillaceae</taxon>
        <taxon>Aspergillus</taxon>
        <taxon>Aspergillus subgen. Circumdati</taxon>
    </lineage>
</organism>
<feature type="compositionally biased region" description="Basic residues" evidence="1">
    <location>
        <begin position="24"/>
        <end position="37"/>
    </location>
</feature>
<name>A0A5N6TQ69_ASPAV</name>
<evidence type="ECO:0000313" key="3">
    <source>
        <dbReference type="Proteomes" id="UP000325780"/>
    </source>
</evidence>
<proteinExistence type="predicted"/>